<dbReference type="STRING" id="1076935.U4LFR8"/>
<dbReference type="Pfam" id="PF09184">
    <property type="entry name" value="PPP4R2"/>
    <property type="match status" value="1"/>
</dbReference>
<dbReference type="PANTHER" id="PTHR16487">
    <property type="entry name" value="PPP4R2-RELATED PROTEIN"/>
    <property type="match status" value="1"/>
</dbReference>
<sequence length="308" mass="33556">MSTPKSENAMDLDSSSDDVILLAITKDGSMDASLWPALLPRLLSRLDSIASSFPSVPSAGSDITPPSSPSADPHLLSLKTTLSDSFPLAPPHTVQRLAELLLQPKQHYTSLPKFIRALERVLSVTSTTERFPLPSEGLDTGEGEFTSLGRGMGVGMSGLGSDEALGGALLTKIPWLTEEPVEPVETVQGPEMTEEDVGKQPEGGVLSPGPVRMEEDMEEETKEEGFEVKKEKKEEKEVKDEEMVDVPGESVDTTVDEVQVQVAAVGMGENSPEKMEEDMKEEDEKKEDTEVKDAETEKEEEKDKKKEE</sequence>
<evidence type="ECO:0000256" key="2">
    <source>
        <dbReference type="SAM" id="MobiDB-lite"/>
    </source>
</evidence>
<feature type="compositionally biased region" description="Basic and acidic residues" evidence="2">
    <location>
        <begin position="223"/>
        <end position="241"/>
    </location>
</feature>
<feature type="compositionally biased region" description="Low complexity" evidence="2">
    <location>
        <begin position="249"/>
        <end position="265"/>
    </location>
</feature>
<proteinExistence type="inferred from homology"/>
<dbReference type="PANTHER" id="PTHR16487:SF0">
    <property type="entry name" value="PROTEIN PHOSPHATASE 4 REGULATORY SUBUNIT 2-RELATED"/>
    <property type="match status" value="1"/>
</dbReference>
<evidence type="ECO:0000256" key="1">
    <source>
        <dbReference type="ARBA" id="ARBA00009207"/>
    </source>
</evidence>
<dbReference type="InterPro" id="IPR015267">
    <property type="entry name" value="PPP4R2"/>
</dbReference>
<dbReference type="GO" id="GO:0030289">
    <property type="term" value="C:protein phosphatase 4 complex"/>
    <property type="evidence" value="ECO:0007669"/>
    <property type="project" value="InterPro"/>
</dbReference>
<evidence type="ECO:0000313" key="4">
    <source>
        <dbReference type="Proteomes" id="UP000018144"/>
    </source>
</evidence>
<feature type="region of interest" description="Disordered" evidence="2">
    <location>
        <begin position="186"/>
        <end position="308"/>
    </location>
</feature>
<comment type="similarity">
    <text evidence="1">Belongs to the PPP4R2 family.</text>
</comment>
<dbReference type="GO" id="GO:0019888">
    <property type="term" value="F:protein phosphatase regulator activity"/>
    <property type="evidence" value="ECO:0007669"/>
    <property type="project" value="InterPro"/>
</dbReference>
<dbReference type="GO" id="GO:0005737">
    <property type="term" value="C:cytoplasm"/>
    <property type="evidence" value="ECO:0007669"/>
    <property type="project" value="TreeGrafter"/>
</dbReference>
<dbReference type="eggNOG" id="ENOG502SBSZ">
    <property type="taxonomic scope" value="Eukaryota"/>
</dbReference>
<keyword evidence="4" id="KW-1185">Reference proteome</keyword>
<dbReference type="GO" id="GO:0005634">
    <property type="term" value="C:nucleus"/>
    <property type="evidence" value="ECO:0007669"/>
    <property type="project" value="TreeGrafter"/>
</dbReference>
<protein>
    <submittedName>
        <fullName evidence="3">Similar to Serine/threonine-protein phosphatase 4 regulatory subunit 2 acc. no. Q9W2U4</fullName>
    </submittedName>
</protein>
<accession>U4LFR8</accession>
<dbReference type="OrthoDB" id="341898at2759"/>
<evidence type="ECO:0000313" key="3">
    <source>
        <dbReference type="EMBL" id="CCX30738.1"/>
    </source>
</evidence>
<dbReference type="Proteomes" id="UP000018144">
    <property type="component" value="Unassembled WGS sequence"/>
</dbReference>
<dbReference type="AlphaFoldDB" id="U4LFR8"/>
<organism evidence="3 4">
    <name type="scientific">Pyronema omphalodes (strain CBS 100304)</name>
    <name type="common">Pyronema confluens</name>
    <dbReference type="NCBI Taxonomy" id="1076935"/>
    <lineage>
        <taxon>Eukaryota</taxon>
        <taxon>Fungi</taxon>
        <taxon>Dikarya</taxon>
        <taxon>Ascomycota</taxon>
        <taxon>Pezizomycotina</taxon>
        <taxon>Pezizomycetes</taxon>
        <taxon>Pezizales</taxon>
        <taxon>Pyronemataceae</taxon>
        <taxon>Pyronema</taxon>
    </lineage>
</organism>
<gene>
    <name evidence="3" type="ORF">PCON_09141</name>
</gene>
<reference evidence="3 4" key="1">
    <citation type="journal article" date="2013" name="PLoS Genet.">
        <title>The genome and development-dependent transcriptomes of Pyronema confluens: a window into fungal evolution.</title>
        <authorList>
            <person name="Traeger S."/>
            <person name="Altegoer F."/>
            <person name="Freitag M."/>
            <person name="Gabaldon T."/>
            <person name="Kempken F."/>
            <person name="Kumar A."/>
            <person name="Marcet-Houben M."/>
            <person name="Poggeler S."/>
            <person name="Stajich J.E."/>
            <person name="Nowrousian M."/>
        </authorList>
    </citation>
    <scope>NUCLEOTIDE SEQUENCE [LARGE SCALE GENOMIC DNA]</scope>
    <source>
        <strain evidence="4">CBS 100304</strain>
        <tissue evidence="3">Vegetative mycelium</tissue>
    </source>
</reference>
<feature type="compositionally biased region" description="Basic and acidic residues" evidence="2">
    <location>
        <begin position="282"/>
        <end position="308"/>
    </location>
</feature>
<dbReference type="EMBL" id="HF935475">
    <property type="protein sequence ID" value="CCX30738.1"/>
    <property type="molecule type" value="Genomic_DNA"/>
</dbReference>
<feature type="region of interest" description="Disordered" evidence="2">
    <location>
        <begin position="55"/>
        <end position="74"/>
    </location>
</feature>
<name>U4LFR8_PYROM</name>